<dbReference type="SUPFAM" id="SSF50182">
    <property type="entry name" value="Sm-like ribonucleoproteins"/>
    <property type="match status" value="1"/>
</dbReference>
<dbReference type="Gene3D" id="1.10.287.1260">
    <property type="match status" value="1"/>
</dbReference>
<dbReference type="PANTHER" id="PTHR30460:SF0">
    <property type="entry name" value="MODERATE CONDUCTANCE MECHANOSENSITIVE CHANNEL YBIO"/>
    <property type="match status" value="1"/>
</dbReference>
<sequence>MMTMLLTPEFLLAAANKIVRLLAILLGSALILHLFSLMVNKMFIPKVGISTFSFDERRARTVGGMLQSIIRYFIYFITILMVLQEFHIDTTSLVAGAGIIGLALGVGSQSLIRDFVTGFFIVLENQFAVGDYIVSGDMAGTVEDIGLRVTKLRDGNGVLHIIPHGAISRISNYTRGHMQAIVNIPVAYEADLDKVLLLLNEACVLVGKELEEVLEGPNVLGVVDLGAQMLMVRIVAKTVPLQQGKVENALRYTVKRLFNEAKIPQPVIDISKRQEGVR</sequence>
<dbReference type="InterPro" id="IPR006685">
    <property type="entry name" value="MscS_channel_2nd"/>
</dbReference>
<dbReference type="InterPro" id="IPR023408">
    <property type="entry name" value="MscS_beta-dom_sf"/>
</dbReference>
<dbReference type="InterPro" id="IPR010920">
    <property type="entry name" value="LSM_dom_sf"/>
</dbReference>
<organism evidence="11 12">
    <name type="scientific">Pelosinus fermentans B4</name>
    <dbReference type="NCBI Taxonomy" id="1149862"/>
    <lineage>
        <taxon>Bacteria</taxon>
        <taxon>Bacillati</taxon>
        <taxon>Bacillota</taxon>
        <taxon>Negativicutes</taxon>
        <taxon>Selenomonadales</taxon>
        <taxon>Sporomusaceae</taxon>
        <taxon>Pelosinus</taxon>
    </lineage>
</organism>
<dbReference type="Pfam" id="PF00924">
    <property type="entry name" value="MS_channel_2nd"/>
    <property type="match status" value="1"/>
</dbReference>
<evidence type="ECO:0000256" key="3">
    <source>
        <dbReference type="ARBA" id="ARBA00022475"/>
    </source>
</evidence>
<proteinExistence type="inferred from homology"/>
<keyword evidence="4 7" id="KW-0812">Transmembrane</keyword>
<gene>
    <name evidence="11" type="ORF">FB4_4299</name>
</gene>
<evidence type="ECO:0000259" key="8">
    <source>
        <dbReference type="Pfam" id="PF00924"/>
    </source>
</evidence>
<evidence type="ECO:0000256" key="4">
    <source>
        <dbReference type="ARBA" id="ARBA00022692"/>
    </source>
</evidence>
<evidence type="ECO:0000313" key="12">
    <source>
        <dbReference type="Proteomes" id="UP000004324"/>
    </source>
</evidence>
<dbReference type="EMBL" id="AKVJ01000030">
    <property type="protein sequence ID" value="EIW17550.1"/>
    <property type="molecule type" value="Genomic_DNA"/>
</dbReference>
<evidence type="ECO:0000256" key="6">
    <source>
        <dbReference type="ARBA" id="ARBA00023136"/>
    </source>
</evidence>
<dbReference type="Gene3D" id="2.30.30.60">
    <property type="match status" value="1"/>
</dbReference>
<dbReference type="InterPro" id="IPR049278">
    <property type="entry name" value="MS_channel_C"/>
</dbReference>
<feature type="domain" description="Mechanosensitive ion channel MscS" evidence="8">
    <location>
        <begin position="111"/>
        <end position="175"/>
    </location>
</feature>
<comment type="similarity">
    <text evidence="2">Belongs to the MscS (TC 1.A.23) family.</text>
</comment>
<dbReference type="RefSeq" id="WP_007936053.1">
    <property type="nucleotide sequence ID" value="NZ_AKVJ01000030.1"/>
</dbReference>
<comment type="caution">
    <text evidence="11">The sequence shown here is derived from an EMBL/GenBank/DDBJ whole genome shotgun (WGS) entry which is preliminary data.</text>
</comment>
<feature type="domain" description="Mechanosensitive ion channel MscS C-terminal" evidence="9">
    <location>
        <begin position="182"/>
        <end position="263"/>
    </location>
</feature>
<evidence type="ECO:0000256" key="7">
    <source>
        <dbReference type="SAM" id="Phobius"/>
    </source>
</evidence>
<feature type="domain" description="Mechanosensitive ion channel transmembrane helices 2/3" evidence="10">
    <location>
        <begin position="69"/>
        <end position="109"/>
    </location>
</feature>
<evidence type="ECO:0000259" key="9">
    <source>
        <dbReference type="Pfam" id="PF21082"/>
    </source>
</evidence>
<dbReference type="Gene3D" id="3.30.70.100">
    <property type="match status" value="1"/>
</dbReference>
<evidence type="ECO:0000256" key="1">
    <source>
        <dbReference type="ARBA" id="ARBA00004651"/>
    </source>
</evidence>
<protein>
    <submittedName>
        <fullName evidence="11">MscS Mechanosensitive ion channel</fullName>
    </submittedName>
</protein>
<keyword evidence="6 7" id="KW-0472">Membrane</keyword>
<dbReference type="InterPro" id="IPR049142">
    <property type="entry name" value="MS_channel_1st"/>
</dbReference>
<dbReference type="InterPro" id="IPR045276">
    <property type="entry name" value="YbiO_bact"/>
</dbReference>
<dbReference type="InterPro" id="IPR011066">
    <property type="entry name" value="MscS_channel_C_sf"/>
</dbReference>
<evidence type="ECO:0000259" key="10">
    <source>
        <dbReference type="Pfam" id="PF21088"/>
    </source>
</evidence>
<evidence type="ECO:0000256" key="5">
    <source>
        <dbReference type="ARBA" id="ARBA00022989"/>
    </source>
</evidence>
<accession>I8RHV5</accession>
<keyword evidence="12" id="KW-1185">Reference proteome</keyword>
<evidence type="ECO:0000256" key="2">
    <source>
        <dbReference type="ARBA" id="ARBA00008017"/>
    </source>
</evidence>
<dbReference type="OrthoDB" id="9809206at2"/>
<dbReference type="PATRIC" id="fig|1149862.3.peg.3269"/>
<dbReference type="GO" id="GO:0005886">
    <property type="term" value="C:plasma membrane"/>
    <property type="evidence" value="ECO:0007669"/>
    <property type="project" value="UniProtKB-SubCell"/>
</dbReference>
<dbReference type="SUPFAM" id="SSF82861">
    <property type="entry name" value="Mechanosensitive channel protein MscS (YggB), transmembrane region"/>
    <property type="match status" value="1"/>
</dbReference>
<dbReference type="GO" id="GO:0008381">
    <property type="term" value="F:mechanosensitive monoatomic ion channel activity"/>
    <property type="evidence" value="ECO:0007669"/>
    <property type="project" value="InterPro"/>
</dbReference>
<dbReference type="InterPro" id="IPR011014">
    <property type="entry name" value="MscS_channel_TM-2"/>
</dbReference>
<evidence type="ECO:0000313" key="11">
    <source>
        <dbReference type="EMBL" id="EIW17550.1"/>
    </source>
</evidence>
<dbReference type="Proteomes" id="UP000004324">
    <property type="component" value="Unassembled WGS sequence"/>
</dbReference>
<dbReference type="Pfam" id="PF21088">
    <property type="entry name" value="MS_channel_1st"/>
    <property type="match status" value="1"/>
</dbReference>
<dbReference type="PANTHER" id="PTHR30460">
    <property type="entry name" value="MODERATE CONDUCTANCE MECHANOSENSITIVE CHANNEL YBIO"/>
    <property type="match status" value="1"/>
</dbReference>
<feature type="transmembrane region" description="Helical" evidence="7">
    <location>
        <begin position="90"/>
        <end position="112"/>
    </location>
</feature>
<comment type="subcellular location">
    <subcellularLocation>
        <location evidence="1">Cell membrane</location>
        <topology evidence="1">Multi-pass membrane protein</topology>
    </subcellularLocation>
</comment>
<dbReference type="AlphaFoldDB" id="I8RHV5"/>
<feature type="transmembrane region" description="Helical" evidence="7">
    <location>
        <begin position="21"/>
        <end position="44"/>
    </location>
</feature>
<dbReference type="FunFam" id="2.30.30.60:FF:000001">
    <property type="entry name" value="MscS Mechanosensitive ion channel"/>
    <property type="match status" value="1"/>
</dbReference>
<dbReference type="SUPFAM" id="SSF82689">
    <property type="entry name" value="Mechanosensitive channel protein MscS (YggB), C-terminal domain"/>
    <property type="match status" value="1"/>
</dbReference>
<dbReference type="Pfam" id="PF21082">
    <property type="entry name" value="MS_channel_3rd"/>
    <property type="match status" value="1"/>
</dbReference>
<feature type="transmembrane region" description="Helical" evidence="7">
    <location>
        <begin position="64"/>
        <end position="83"/>
    </location>
</feature>
<keyword evidence="5 7" id="KW-1133">Transmembrane helix</keyword>
<keyword evidence="3" id="KW-1003">Cell membrane</keyword>
<name>I8RHV5_9FIRM</name>
<reference evidence="11 12" key="1">
    <citation type="journal article" date="2012" name="J. Bacteriol.">
        <title>Draft Genome Sequences for Two Metal-Reducing Pelosinus fermentans Strains Isolated from a Cr(VI)-Contaminated Site and for Type Strain R7.</title>
        <authorList>
            <person name="Brown S.D."/>
            <person name="Podar M."/>
            <person name="Klingeman D.M."/>
            <person name="Johnson C.M."/>
            <person name="Yang Z.K."/>
            <person name="Utturkar S.M."/>
            <person name="Land M.L."/>
            <person name="Mosher J.J."/>
            <person name="Hurt R.A.Jr."/>
            <person name="Phelps T.J."/>
            <person name="Palumbo A.V."/>
            <person name="Arkin A.P."/>
            <person name="Hazen T.C."/>
            <person name="Elias D.A."/>
        </authorList>
    </citation>
    <scope>NUCLEOTIDE SEQUENCE [LARGE SCALE GENOMIC DNA]</scope>
    <source>
        <strain evidence="11 12">B4</strain>
    </source>
</reference>